<dbReference type="AlphaFoldDB" id="A0A9J6QSF3"/>
<organism evidence="2 3">
    <name type="scientific">Hominibacterium faecale</name>
    <dbReference type="NCBI Taxonomy" id="2839743"/>
    <lineage>
        <taxon>Bacteria</taxon>
        <taxon>Bacillati</taxon>
        <taxon>Bacillota</taxon>
        <taxon>Clostridia</taxon>
        <taxon>Peptostreptococcales</taxon>
        <taxon>Anaerovoracaceae</taxon>
        <taxon>Hominibacterium</taxon>
    </lineage>
</organism>
<evidence type="ECO:0000313" key="2">
    <source>
        <dbReference type="EMBL" id="MCU7377367.1"/>
    </source>
</evidence>
<dbReference type="InterPro" id="IPR001387">
    <property type="entry name" value="Cro/C1-type_HTH"/>
</dbReference>
<protein>
    <submittedName>
        <fullName evidence="2">Helix-turn-helix domain-containing protein</fullName>
    </submittedName>
</protein>
<proteinExistence type="predicted"/>
<accession>A0A9J6QSF3</accession>
<dbReference type="GO" id="GO:0003677">
    <property type="term" value="F:DNA binding"/>
    <property type="evidence" value="ECO:0007669"/>
    <property type="project" value="InterPro"/>
</dbReference>
<reference evidence="2" key="1">
    <citation type="submission" date="2022-09" db="EMBL/GenBank/DDBJ databases">
        <title>Culturomic study of gut microbiota in children with autism spectrum disorder.</title>
        <authorList>
            <person name="Efimov B.A."/>
            <person name="Chaplin A.V."/>
            <person name="Sokolova S.R."/>
            <person name="Pikina A.P."/>
            <person name="Korzhanova M."/>
            <person name="Belova V."/>
            <person name="Korostin D."/>
        </authorList>
    </citation>
    <scope>NUCLEOTIDE SEQUENCE</scope>
    <source>
        <strain evidence="2">ASD5510</strain>
    </source>
</reference>
<dbReference type="Pfam" id="PF13443">
    <property type="entry name" value="HTH_26"/>
    <property type="match status" value="1"/>
</dbReference>
<gene>
    <name evidence="2" type="ORF">OBO34_03245</name>
</gene>
<dbReference type="SUPFAM" id="SSF47413">
    <property type="entry name" value="lambda repressor-like DNA-binding domains"/>
    <property type="match status" value="1"/>
</dbReference>
<dbReference type="EMBL" id="JAOSHN010000001">
    <property type="protein sequence ID" value="MCU7377367.1"/>
    <property type="molecule type" value="Genomic_DNA"/>
</dbReference>
<comment type="caution">
    <text evidence="2">The sequence shown here is derived from an EMBL/GenBank/DDBJ whole genome shotgun (WGS) entry which is preliminary data.</text>
</comment>
<evidence type="ECO:0000313" key="3">
    <source>
        <dbReference type="Proteomes" id="UP001065549"/>
    </source>
</evidence>
<dbReference type="InterPro" id="IPR010982">
    <property type="entry name" value="Lambda_DNA-bd_dom_sf"/>
</dbReference>
<name>A0A9J6QSF3_9FIRM</name>
<dbReference type="PROSITE" id="PS50943">
    <property type="entry name" value="HTH_CROC1"/>
    <property type="match status" value="1"/>
</dbReference>
<dbReference type="RefSeq" id="WP_148397114.1">
    <property type="nucleotide sequence ID" value="NZ_JAJAGH010000010.1"/>
</dbReference>
<feature type="domain" description="HTH cro/C1-type" evidence="1">
    <location>
        <begin position="11"/>
        <end position="65"/>
    </location>
</feature>
<dbReference type="SMART" id="SM00530">
    <property type="entry name" value="HTH_XRE"/>
    <property type="match status" value="1"/>
</dbReference>
<dbReference type="CDD" id="cd00093">
    <property type="entry name" value="HTH_XRE"/>
    <property type="match status" value="1"/>
</dbReference>
<sequence length="114" mass="12939">MTLQKNMSNMMNAIRTSRKQSIAEFSEELGISRSSTQELLKGTGNPRMDTVEHIAHRLKVDPLTLLSCSYSEKQLESTLLLLKTIDAFSKLSDEKKLKFASLFQELILLMESET</sequence>
<dbReference type="Proteomes" id="UP001065549">
    <property type="component" value="Unassembled WGS sequence"/>
</dbReference>
<dbReference type="Gene3D" id="1.10.260.40">
    <property type="entry name" value="lambda repressor-like DNA-binding domains"/>
    <property type="match status" value="1"/>
</dbReference>
<keyword evidence="3" id="KW-1185">Reference proteome</keyword>
<evidence type="ECO:0000259" key="1">
    <source>
        <dbReference type="PROSITE" id="PS50943"/>
    </source>
</evidence>